<reference evidence="2" key="2">
    <citation type="submission" date="2015-01" db="EMBL/GenBank/DDBJ databases">
        <title>Evolutionary Origins and Diversification of the Mycorrhizal Mutualists.</title>
        <authorList>
            <consortium name="DOE Joint Genome Institute"/>
            <consortium name="Mycorrhizal Genomics Consortium"/>
            <person name="Kohler A."/>
            <person name="Kuo A."/>
            <person name="Nagy L.G."/>
            <person name="Floudas D."/>
            <person name="Copeland A."/>
            <person name="Barry K.W."/>
            <person name="Cichocki N."/>
            <person name="Veneault-Fourrey C."/>
            <person name="LaButti K."/>
            <person name="Lindquist E.A."/>
            <person name="Lipzen A."/>
            <person name="Lundell T."/>
            <person name="Morin E."/>
            <person name="Murat C."/>
            <person name="Riley R."/>
            <person name="Ohm R."/>
            <person name="Sun H."/>
            <person name="Tunlid A."/>
            <person name="Henrissat B."/>
            <person name="Grigoriev I.V."/>
            <person name="Hibbett D.S."/>
            <person name="Martin F."/>
        </authorList>
    </citation>
    <scope>NUCLEOTIDE SEQUENCE [LARGE SCALE GENOMIC DNA]</scope>
    <source>
        <strain evidence="2">h7</strain>
    </source>
</reference>
<accession>A0A0C2Z396</accession>
<dbReference type="EMBL" id="KN831769">
    <property type="protein sequence ID" value="KIM47727.1"/>
    <property type="molecule type" value="Genomic_DNA"/>
</dbReference>
<sequence length="66" mass="7787">MHHKGHEWQWRSEPYSSWCISHSSKEMNTEKKRVSIALVLILLHKIEHLFDVKHKIGQGLNVKRSG</sequence>
<dbReference type="AlphaFoldDB" id="A0A0C2Z396"/>
<proteinExistence type="predicted"/>
<organism evidence="1 2">
    <name type="scientific">Hebeloma cylindrosporum</name>
    <dbReference type="NCBI Taxonomy" id="76867"/>
    <lineage>
        <taxon>Eukaryota</taxon>
        <taxon>Fungi</taxon>
        <taxon>Dikarya</taxon>
        <taxon>Basidiomycota</taxon>
        <taxon>Agaricomycotina</taxon>
        <taxon>Agaricomycetes</taxon>
        <taxon>Agaricomycetidae</taxon>
        <taxon>Agaricales</taxon>
        <taxon>Agaricineae</taxon>
        <taxon>Hymenogastraceae</taxon>
        <taxon>Hebeloma</taxon>
    </lineage>
</organism>
<keyword evidence="2" id="KW-1185">Reference proteome</keyword>
<dbReference type="HOGENOM" id="CLU_2831458_0_0_1"/>
<protein>
    <submittedName>
        <fullName evidence="1">Uncharacterized protein</fullName>
    </submittedName>
</protein>
<evidence type="ECO:0000313" key="1">
    <source>
        <dbReference type="EMBL" id="KIM47727.1"/>
    </source>
</evidence>
<dbReference type="Proteomes" id="UP000053424">
    <property type="component" value="Unassembled WGS sequence"/>
</dbReference>
<gene>
    <name evidence="1" type="ORF">M413DRAFT_439403</name>
</gene>
<evidence type="ECO:0000313" key="2">
    <source>
        <dbReference type="Proteomes" id="UP000053424"/>
    </source>
</evidence>
<reference evidence="1 2" key="1">
    <citation type="submission" date="2014-04" db="EMBL/GenBank/DDBJ databases">
        <authorList>
            <consortium name="DOE Joint Genome Institute"/>
            <person name="Kuo A."/>
            <person name="Gay G."/>
            <person name="Dore J."/>
            <person name="Kohler A."/>
            <person name="Nagy L.G."/>
            <person name="Floudas D."/>
            <person name="Copeland A."/>
            <person name="Barry K.W."/>
            <person name="Cichocki N."/>
            <person name="Veneault-Fourrey C."/>
            <person name="LaButti K."/>
            <person name="Lindquist E.A."/>
            <person name="Lipzen A."/>
            <person name="Lundell T."/>
            <person name="Morin E."/>
            <person name="Murat C."/>
            <person name="Sun H."/>
            <person name="Tunlid A."/>
            <person name="Henrissat B."/>
            <person name="Grigoriev I.V."/>
            <person name="Hibbett D.S."/>
            <person name="Martin F."/>
            <person name="Nordberg H.P."/>
            <person name="Cantor M.N."/>
            <person name="Hua S.X."/>
        </authorList>
    </citation>
    <scope>NUCLEOTIDE SEQUENCE [LARGE SCALE GENOMIC DNA]</scope>
    <source>
        <strain evidence="2">h7</strain>
    </source>
</reference>
<name>A0A0C2Z396_HEBCY</name>